<feature type="transmembrane region" description="Helical" evidence="7">
    <location>
        <begin position="30"/>
        <end position="50"/>
    </location>
</feature>
<dbReference type="PANTHER" id="PTHR43823">
    <property type="entry name" value="SPORULATION PROTEIN YKVU"/>
    <property type="match status" value="1"/>
</dbReference>
<feature type="transmembrane region" description="Helical" evidence="7">
    <location>
        <begin position="105"/>
        <end position="131"/>
    </location>
</feature>
<evidence type="ECO:0000256" key="6">
    <source>
        <dbReference type="ARBA" id="ARBA00023136"/>
    </source>
</evidence>
<evidence type="ECO:0000313" key="9">
    <source>
        <dbReference type="Proteomes" id="UP000195981"/>
    </source>
</evidence>
<evidence type="ECO:0000256" key="1">
    <source>
        <dbReference type="ARBA" id="ARBA00004651"/>
    </source>
</evidence>
<evidence type="ECO:0000256" key="4">
    <source>
        <dbReference type="ARBA" id="ARBA00022692"/>
    </source>
</evidence>
<protein>
    <submittedName>
        <fullName evidence="8">Multi antimicrobial extrusion protein (Na(+)/drug antiporter), MATE family of MDR efflux pumps</fullName>
    </submittedName>
</protein>
<dbReference type="GO" id="GO:0042910">
    <property type="term" value="F:xenobiotic transmembrane transporter activity"/>
    <property type="evidence" value="ECO:0007669"/>
    <property type="project" value="InterPro"/>
</dbReference>
<evidence type="ECO:0000256" key="5">
    <source>
        <dbReference type="ARBA" id="ARBA00022989"/>
    </source>
</evidence>
<feature type="transmembrane region" description="Helical" evidence="7">
    <location>
        <begin position="70"/>
        <end position="93"/>
    </location>
</feature>
<accession>A0A1X6X3D7</accession>
<dbReference type="GO" id="GO:0015297">
    <property type="term" value="F:antiporter activity"/>
    <property type="evidence" value="ECO:0007669"/>
    <property type="project" value="InterPro"/>
</dbReference>
<comment type="subcellular location">
    <subcellularLocation>
        <location evidence="1">Cell membrane</location>
        <topology evidence="1">Multi-pass membrane protein</topology>
    </subcellularLocation>
</comment>
<keyword evidence="3" id="KW-1003">Cell membrane</keyword>
<feature type="transmembrane region" description="Helical" evidence="7">
    <location>
        <begin position="402"/>
        <end position="421"/>
    </location>
</feature>
<feature type="transmembrane region" description="Helical" evidence="7">
    <location>
        <begin position="181"/>
        <end position="201"/>
    </location>
</feature>
<evidence type="ECO:0000313" key="8">
    <source>
        <dbReference type="EMBL" id="SLM93235.1"/>
    </source>
</evidence>
<dbReference type="PANTHER" id="PTHR43823:SF3">
    <property type="entry name" value="MULTIDRUG EXPORT PROTEIN MEPA"/>
    <property type="match status" value="1"/>
</dbReference>
<dbReference type="InterPro" id="IPR051327">
    <property type="entry name" value="MATE_MepA_subfamily"/>
</dbReference>
<dbReference type="EMBL" id="FWFG01000082">
    <property type="protein sequence ID" value="SLM93235.1"/>
    <property type="molecule type" value="Genomic_DNA"/>
</dbReference>
<dbReference type="Pfam" id="PF01554">
    <property type="entry name" value="MatE"/>
    <property type="match status" value="2"/>
</dbReference>
<dbReference type="Proteomes" id="UP000195981">
    <property type="component" value="Unassembled WGS sequence"/>
</dbReference>
<evidence type="ECO:0000256" key="7">
    <source>
        <dbReference type="SAM" id="Phobius"/>
    </source>
</evidence>
<dbReference type="InterPro" id="IPR002528">
    <property type="entry name" value="MATE_fam"/>
</dbReference>
<keyword evidence="4 7" id="KW-0812">Transmembrane</keyword>
<dbReference type="AlphaFoldDB" id="A0A1X6X3D7"/>
<keyword evidence="2" id="KW-0813">Transport</keyword>
<dbReference type="PIRSF" id="PIRSF006603">
    <property type="entry name" value="DinF"/>
    <property type="match status" value="1"/>
</dbReference>
<gene>
    <name evidence="8" type="ORF">FM110_09545</name>
</gene>
<dbReference type="GO" id="GO:0005886">
    <property type="term" value="C:plasma membrane"/>
    <property type="evidence" value="ECO:0007669"/>
    <property type="project" value="UniProtKB-SubCell"/>
</dbReference>
<name>A0A1X6X3D7_9MICO</name>
<sequence>MRPDARGTARVPARASARSEALATDSIGRLLWWSCSQTTVSVGVFGIYALTNAWFVARGVGETALAAVNVVAPLLLLLGAVSTTVGVGGASLVSRRLGAGRPDAAARAAGTSFTIFWGAALATSVIGLAALDPLLRLVGATAEMLPYARPYAQVLIAGAVLSTGFSSIVRAEGRLLFSTMLWIIPVIVQIVLDPLLILGAGMGVTGAALGTLGGQAVSASMALWFFLVQRDRPYRIRPAHLVPDPADAREIVAIGAPSFLAGIGTTLLAILVNTALAATGAAFLAAYAVCARVQTFIAMPQTGIAQGMQPIVGFNAGRGLAARVARARTLSLRASVAYGGASALLIALAAPIMVGLFVTDPAVVGTAVHALRILAIGMAVAGIAPVAAAYCQVFGRPRAADATSLGTLVLIRVPLVLLGGAAGPLGVWVALAAGEVVSAAVALVILRRV</sequence>
<keyword evidence="5 7" id="KW-1133">Transmembrane helix</keyword>
<feature type="transmembrane region" description="Helical" evidence="7">
    <location>
        <begin position="207"/>
        <end position="227"/>
    </location>
</feature>
<keyword evidence="9" id="KW-1185">Reference proteome</keyword>
<evidence type="ECO:0000256" key="2">
    <source>
        <dbReference type="ARBA" id="ARBA00022448"/>
    </source>
</evidence>
<dbReference type="InterPro" id="IPR048279">
    <property type="entry name" value="MdtK-like"/>
</dbReference>
<organism evidence="8 9">
    <name type="scientific">Brachybacterium nesterenkovii</name>
    <dbReference type="NCBI Taxonomy" id="47847"/>
    <lineage>
        <taxon>Bacteria</taxon>
        <taxon>Bacillati</taxon>
        <taxon>Actinomycetota</taxon>
        <taxon>Actinomycetes</taxon>
        <taxon>Micrococcales</taxon>
        <taxon>Dermabacteraceae</taxon>
        <taxon>Brachybacterium</taxon>
    </lineage>
</organism>
<evidence type="ECO:0000256" key="3">
    <source>
        <dbReference type="ARBA" id="ARBA00022475"/>
    </source>
</evidence>
<feature type="transmembrane region" description="Helical" evidence="7">
    <location>
        <begin position="151"/>
        <end position="169"/>
    </location>
</feature>
<dbReference type="NCBIfam" id="TIGR00797">
    <property type="entry name" value="matE"/>
    <property type="match status" value="1"/>
</dbReference>
<proteinExistence type="predicted"/>
<feature type="transmembrane region" description="Helical" evidence="7">
    <location>
        <begin position="370"/>
        <end position="390"/>
    </location>
</feature>
<reference evidence="8 9" key="1">
    <citation type="submission" date="2017-02" db="EMBL/GenBank/DDBJ databases">
        <authorList>
            <person name="Peterson S.W."/>
        </authorList>
    </citation>
    <scope>NUCLEOTIDE SEQUENCE [LARGE SCALE GENOMIC DNA]</scope>
    <source>
        <strain evidence="8 9">CIP104813</strain>
    </source>
</reference>
<feature type="transmembrane region" description="Helical" evidence="7">
    <location>
        <begin position="336"/>
        <end position="358"/>
    </location>
</feature>
<keyword evidence="6 7" id="KW-0472">Membrane</keyword>